<organism evidence="2 3">
    <name type="scientific">Nadsonia fulvescens var. elongata DSM 6958</name>
    <dbReference type="NCBI Taxonomy" id="857566"/>
    <lineage>
        <taxon>Eukaryota</taxon>
        <taxon>Fungi</taxon>
        <taxon>Dikarya</taxon>
        <taxon>Ascomycota</taxon>
        <taxon>Saccharomycotina</taxon>
        <taxon>Dipodascomycetes</taxon>
        <taxon>Dipodascales</taxon>
        <taxon>Dipodascales incertae sedis</taxon>
        <taxon>Nadsonia</taxon>
    </lineage>
</organism>
<sequence>MDLSQESSTDTFNKLHDHVKEGFILDSYTEKIPPSPSGTLNSPLENSVQVIVQATTQDTTGPSGFSPILESASEPHENNQEKNVEISLIAPSKEFQSHLSLGSLHEFSHESAQPFIEELAQDLSEVSLVDFDEPIQTHSEKLLLNSSEDNKLVGPERLNQDKSDLSSQESIKENLQKSSDSLSSMQTDTVQDPIQENVIESRVTAETFSPELIYEPNEKPQTLPKETPLIQNESKVEINDDSNQSFAFTNEDSFFDNIDKVEATIPETLDEPSADGVPSSTSHDDPFVSSKTEGGYFGSLKTSDNHLTSAAIQKYPLSSSPVRDEFSTEDILSDPVKGSLRPNDDDWHDTNLVNSQPVKGSTNLVSKADNFSVPIEPTQHSETESTDNLVEDDSVEKVSIEEKELPKITPDNFSPELHPFVPKKSNRNSLFANDMDDAFFLALASEDSSKDEKTKSHKKRHSLFGGNYSEDPFFTSLEKLTSTVEEDETVNETKVDSELIDSFKEKENVQESSIPETEVTEDNLFVTNDNNDPFVFIQSEDSNKTQFSEQMDKDLSVSNLTSEETGASAIELNPFELLEDDEDFLDDEVNETTTSKEGSRPAMKPEASFAFLADDDDILSDEDNSNIIENVYTAPGHTTAVTQNSQKHLATLTNNTNRATSNAYDFPTNLLARNLTQPAVPTFMNVQQQSSQASKMNANPVNLARPHSSLASKTSSKSFFGDLPLPNKRPANRVASAQPLIIQPSLSPLVGVPPRLSTMTPPSNPYAPKVVPASPSINRNFAVSPTILFANNGLSNNHTAGMTLSPSIPEDKPINNLPPQAFNPSPMYASNSQIQPGTPAHNSYAPAAQQYAHASHSRNISGGYNSPILRSSSVASNSSRLNDGSVPLKRPSLATSTISSTTNSAYGDLPFAFEQPARKHDNMRRIHPLL</sequence>
<feature type="compositionally biased region" description="Basic and acidic residues" evidence="1">
    <location>
        <begin position="158"/>
        <end position="175"/>
    </location>
</feature>
<feature type="compositionally biased region" description="Polar residues" evidence="1">
    <location>
        <begin position="351"/>
        <end position="364"/>
    </location>
</feature>
<protein>
    <submittedName>
        <fullName evidence="2">Uncharacterized protein</fullName>
    </submittedName>
</protein>
<reference evidence="2 3" key="1">
    <citation type="journal article" date="2016" name="Proc. Natl. Acad. Sci. U.S.A.">
        <title>Comparative genomics of biotechnologically important yeasts.</title>
        <authorList>
            <person name="Riley R."/>
            <person name="Haridas S."/>
            <person name="Wolfe K.H."/>
            <person name="Lopes M.R."/>
            <person name="Hittinger C.T."/>
            <person name="Goeker M."/>
            <person name="Salamov A.A."/>
            <person name="Wisecaver J.H."/>
            <person name="Long T.M."/>
            <person name="Calvey C.H."/>
            <person name="Aerts A.L."/>
            <person name="Barry K.W."/>
            <person name="Choi C."/>
            <person name="Clum A."/>
            <person name="Coughlan A.Y."/>
            <person name="Deshpande S."/>
            <person name="Douglass A.P."/>
            <person name="Hanson S.J."/>
            <person name="Klenk H.-P."/>
            <person name="LaButti K.M."/>
            <person name="Lapidus A."/>
            <person name="Lindquist E.A."/>
            <person name="Lipzen A.M."/>
            <person name="Meier-Kolthoff J.P."/>
            <person name="Ohm R.A."/>
            <person name="Otillar R.P."/>
            <person name="Pangilinan J.L."/>
            <person name="Peng Y."/>
            <person name="Rokas A."/>
            <person name="Rosa C.A."/>
            <person name="Scheuner C."/>
            <person name="Sibirny A.A."/>
            <person name="Slot J.C."/>
            <person name="Stielow J.B."/>
            <person name="Sun H."/>
            <person name="Kurtzman C.P."/>
            <person name="Blackwell M."/>
            <person name="Grigoriev I.V."/>
            <person name="Jeffries T.W."/>
        </authorList>
    </citation>
    <scope>NUCLEOTIDE SEQUENCE [LARGE SCALE GENOMIC DNA]</scope>
    <source>
        <strain evidence="2 3">DSM 6958</strain>
    </source>
</reference>
<gene>
    <name evidence="2" type="ORF">NADFUDRAFT_68461</name>
</gene>
<evidence type="ECO:0000313" key="3">
    <source>
        <dbReference type="Proteomes" id="UP000095009"/>
    </source>
</evidence>
<evidence type="ECO:0000313" key="2">
    <source>
        <dbReference type="EMBL" id="ODQ68171.1"/>
    </source>
</evidence>
<feature type="region of interest" description="Disordered" evidence="1">
    <location>
        <begin position="268"/>
        <end position="302"/>
    </location>
</feature>
<dbReference type="Proteomes" id="UP000095009">
    <property type="component" value="Unassembled WGS sequence"/>
</dbReference>
<accession>A0A1E3PRW9</accession>
<keyword evidence="3" id="KW-1185">Reference proteome</keyword>
<feature type="compositionally biased region" description="Basic and acidic residues" evidence="1">
    <location>
        <begin position="395"/>
        <end position="406"/>
    </location>
</feature>
<dbReference type="EMBL" id="KV454406">
    <property type="protein sequence ID" value="ODQ68171.1"/>
    <property type="molecule type" value="Genomic_DNA"/>
</dbReference>
<feature type="compositionally biased region" description="Polar residues" evidence="1">
    <location>
        <begin position="176"/>
        <end position="190"/>
    </location>
</feature>
<feature type="region of interest" description="Disordered" evidence="1">
    <location>
        <begin position="318"/>
        <end position="364"/>
    </location>
</feature>
<evidence type="ECO:0000256" key="1">
    <source>
        <dbReference type="SAM" id="MobiDB-lite"/>
    </source>
</evidence>
<feature type="region of interest" description="Disordered" evidence="1">
    <location>
        <begin position="153"/>
        <end position="190"/>
    </location>
</feature>
<proteinExistence type="predicted"/>
<feature type="region of interest" description="Disordered" evidence="1">
    <location>
        <begin position="377"/>
        <end position="421"/>
    </location>
</feature>
<dbReference type="AlphaFoldDB" id="A0A1E3PRW9"/>
<name>A0A1E3PRW9_9ASCO</name>